<proteinExistence type="predicted"/>
<comment type="caution">
    <text evidence="2">The sequence shown here is derived from an EMBL/GenBank/DDBJ whole genome shotgun (WGS) entry which is preliminary data.</text>
</comment>
<accession>A0ABW5A8W4</accession>
<dbReference type="Proteomes" id="UP001597413">
    <property type="component" value="Unassembled WGS sequence"/>
</dbReference>
<dbReference type="RefSeq" id="WP_377390507.1">
    <property type="nucleotide sequence ID" value="NZ_JBHUIX010000011.1"/>
</dbReference>
<protein>
    <submittedName>
        <fullName evidence="2">DUF4391 domain-containing protein</fullName>
    </submittedName>
</protein>
<name>A0ABW5A8W4_9RHOB</name>
<feature type="coiled-coil region" evidence="1">
    <location>
        <begin position="230"/>
        <end position="257"/>
    </location>
</feature>
<sequence length="258" mass="28460">MTAGADFETPNFETLVQALGLPSEARVEMRVPKKLLIEQGAPTAADKRVIGDGIEELQWFAACKPTTIGVPDYRDEVREYLEIAVVGCDLRPGAKAQRLTELIHRAIPYPVILITRDPGGLALSLAHKRWAEREAGRIVIEDVSTTGPLTKAVVDQAFIHDLSLANLPRRSLFTVYQGWITRVQALHAARLSGAYATTEDQAVLDRRRAALDTISRLAREGATLRAKAAKEKQINRRVDLNLQIQRLEAAVAAARKDL</sequence>
<keyword evidence="3" id="KW-1185">Reference proteome</keyword>
<evidence type="ECO:0000313" key="3">
    <source>
        <dbReference type="Proteomes" id="UP001597413"/>
    </source>
</evidence>
<reference evidence="3" key="1">
    <citation type="journal article" date="2019" name="Int. J. Syst. Evol. Microbiol.">
        <title>The Global Catalogue of Microorganisms (GCM) 10K type strain sequencing project: providing services to taxonomists for standard genome sequencing and annotation.</title>
        <authorList>
            <consortium name="The Broad Institute Genomics Platform"/>
            <consortium name="The Broad Institute Genome Sequencing Center for Infectious Disease"/>
            <person name="Wu L."/>
            <person name="Ma J."/>
        </authorList>
    </citation>
    <scope>NUCLEOTIDE SEQUENCE [LARGE SCALE GENOMIC DNA]</scope>
    <source>
        <strain evidence="3">CCUG 55131</strain>
    </source>
</reference>
<dbReference type="EMBL" id="JBHUIX010000011">
    <property type="protein sequence ID" value="MFD2174753.1"/>
    <property type="molecule type" value="Genomic_DNA"/>
</dbReference>
<dbReference type="InterPro" id="IPR025503">
    <property type="entry name" value="DUF4391"/>
</dbReference>
<organism evidence="2 3">
    <name type="scientific">Rhodobacter lacus</name>
    <dbReference type="NCBI Taxonomy" id="1641972"/>
    <lineage>
        <taxon>Bacteria</taxon>
        <taxon>Pseudomonadati</taxon>
        <taxon>Pseudomonadota</taxon>
        <taxon>Alphaproteobacteria</taxon>
        <taxon>Rhodobacterales</taxon>
        <taxon>Rhodobacter group</taxon>
        <taxon>Rhodobacter</taxon>
    </lineage>
</organism>
<gene>
    <name evidence="2" type="ORF">ACFSM0_11670</name>
</gene>
<evidence type="ECO:0000313" key="2">
    <source>
        <dbReference type="EMBL" id="MFD2174753.1"/>
    </source>
</evidence>
<keyword evidence="1" id="KW-0175">Coiled coil</keyword>
<dbReference type="Pfam" id="PF14335">
    <property type="entry name" value="DUF4391"/>
    <property type="match status" value="1"/>
</dbReference>
<evidence type="ECO:0000256" key="1">
    <source>
        <dbReference type="SAM" id="Coils"/>
    </source>
</evidence>